<proteinExistence type="predicted"/>
<evidence type="ECO:0000313" key="3">
    <source>
        <dbReference type="Proteomes" id="UP000298663"/>
    </source>
</evidence>
<reference evidence="2 3" key="2">
    <citation type="journal article" date="2019" name="G3 (Bethesda)">
        <title>Hybrid Assembly of the Genome of the Entomopathogenic Nematode Steinernema carpocapsae Identifies the X-Chromosome.</title>
        <authorList>
            <person name="Serra L."/>
            <person name="Macchietto M."/>
            <person name="Macias-Munoz A."/>
            <person name="McGill C.J."/>
            <person name="Rodriguez I.M."/>
            <person name="Rodriguez B."/>
            <person name="Murad R."/>
            <person name="Mortazavi A."/>
        </authorList>
    </citation>
    <scope>NUCLEOTIDE SEQUENCE [LARGE SCALE GENOMIC DNA]</scope>
    <source>
        <strain evidence="2 3">ALL</strain>
    </source>
</reference>
<organism evidence="2 3">
    <name type="scientific">Steinernema carpocapsae</name>
    <name type="common">Entomopathogenic nematode</name>
    <dbReference type="NCBI Taxonomy" id="34508"/>
    <lineage>
        <taxon>Eukaryota</taxon>
        <taxon>Metazoa</taxon>
        <taxon>Ecdysozoa</taxon>
        <taxon>Nematoda</taxon>
        <taxon>Chromadorea</taxon>
        <taxon>Rhabditida</taxon>
        <taxon>Tylenchina</taxon>
        <taxon>Panagrolaimomorpha</taxon>
        <taxon>Strongyloidoidea</taxon>
        <taxon>Steinernematidae</taxon>
        <taxon>Steinernema</taxon>
    </lineage>
</organism>
<comment type="caution">
    <text evidence="2">The sequence shown here is derived from an EMBL/GenBank/DDBJ whole genome shotgun (WGS) entry which is preliminary data.</text>
</comment>
<dbReference type="EMBL" id="CM016762">
    <property type="protein sequence ID" value="TMS35163.1"/>
    <property type="molecule type" value="Genomic_DNA"/>
</dbReference>
<sequence length="71" mass="8040">MFGSSDVNAAATDSWDRKRPPAPIRIPPWKRQQMTGVSIVELALFKNHARMVHDRLSVAASRLRIALRDET</sequence>
<dbReference type="EMBL" id="AZBU02000001">
    <property type="protein sequence ID" value="TMS35163.1"/>
    <property type="molecule type" value="Genomic_DNA"/>
</dbReference>
<accession>A0A4V6I7S1</accession>
<protein>
    <submittedName>
        <fullName evidence="2">Uncharacterized protein</fullName>
    </submittedName>
</protein>
<evidence type="ECO:0000313" key="2">
    <source>
        <dbReference type="EMBL" id="TMS35163.1"/>
    </source>
</evidence>
<evidence type="ECO:0000256" key="1">
    <source>
        <dbReference type="SAM" id="MobiDB-lite"/>
    </source>
</evidence>
<dbReference type="Proteomes" id="UP000298663">
    <property type="component" value="Chromosome X"/>
</dbReference>
<keyword evidence="3" id="KW-1185">Reference proteome</keyword>
<gene>
    <name evidence="2" type="ORF">L596_002619</name>
</gene>
<name>A0A4V6I7S1_STECR</name>
<reference evidence="2 3" key="1">
    <citation type="journal article" date="2015" name="Genome Biol.">
        <title>Comparative genomics of Steinernema reveals deeply conserved gene regulatory networks.</title>
        <authorList>
            <person name="Dillman A.R."/>
            <person name="Macchietto M."/>
            <person name="Porter C.F."/>
            <person name="Rogers A."/>
            <person name="Williams B."/>
            <person name="Antoshechkin I."/>
            <person name="Lee M.M."/>
            <person name="Goodwin Z."/>
            <person name="Lu X."/>
            <person name="Lewis E.E."/>
            <person name="Goodrich-Blair H."/>
            <person name="Stock S.P."/>
            <person name="Adams B.J."/>
            <person name="Sternberg P.W."/>
            <person name="Mortazavi A."/>
        </authorList>
    </citation>
    <scope>NUCLEOTIDE SEQUENCE [LARGE SCALE GENOMIC DNA]</scope>
    <source>
        <strain evidence="2 3">ALL</strain>
    </source>
</reference>
<dbReference type="AlphaFoldDB" id="A0A4V6I7S1"/>
<feature type="region of interest" description="Disordered" evidence="1">
    <location>
        <begin position="1"/>
        <end position="27"/>
    </location>
</feature>